<dbReference type="Gene3D" id="3.30.420.40">
    <property type="match status" value="2"/>
</dbReference>
<dbReference type="PIRSF" id="PIRSF019169">
    <property type="entry name" value="PilM"/>
    <property type="match status" value="1"/>
</dbReference>
<dbReference type="Pfam" id="PF11104">
    <property type="entry name" value="PilM_2"/>
    <property type="match status" value="1"/>
</dbReference>
<organism evidence="1 2">
    <name type="scientific">Candidatus Yanofskybacteria bacterium GW2011_GWA2_44_9</name>
    <dbReference type="NCBI Taxonomy" id="1619025"/>
    <lineage>
        <taxon>Bacteria</taxon>
        <taxon>Candidatus Yanofskyibacteriota</taxon>
    </lineage>
</organism>
<protein>
    <submittedName>
        <fullName evidence="1">Type IV pilus assembly protein PilM, nonfunctional</fullName>
    </submittedName>
</protein>
<dbReference type="CDD" id="cd24049">
    <property type="entry name" value="ASKHA_NBD_PilM"/>
    <property type="match status" value="1"/>
</dbReference>
<dbReference type="InterPro" id="IPR050696">
    <property type="entry name" value="FtsA/MreB"/>
</dbReference>
<comment type="caution">
    <text evidence="1">The sequence shown here is derived from an EMBL/GenBank/DDBJ whole genome shotgun (WGS) entry which is preliminary data.</text>
</comment>
<dbReference type="EMBL" id="LCJR01000005">
    <property type="protein sequence ID" value="KKT82498.1"/>
    <property type="molecule type" value="Genomic_DNA"/>
</dbReference>
<name>A0A0G1KG24_9BACT</name>
<dbReference type="Gene3D" id="3.30.1490.300">
    <property type="match status" value="1"/>
</dbReference>
<dbReference type="SUPFAM" id="SSF53067">
    <property type="entry name" value="Actin-like ATPase domain"/>
    <property type="match status" value="1"/>
</dbReference>
<proteinExistence type="predicted"/>
<dbReference type="NCBIfam" id="TIGR01175">
    <property type="entry name" value="pilM"/>
    <property type="match status" value="1"/>
</dbReference>
<dbReference type="Proteomes" id="UP000034032">
    <property type="component" value="Unassembled WGS sequence"/>
</dbReference>
<sequence>MSLNPFRAKSKLGIDIGTSSIKIAELEKDGGRFTLLNYGIFELKNVRTDSTAENQMARDRGILKLPDEEIVWGIQEIIKKADMKSRDAVASIPAVSTFGTVIEMPYLSGEDLAKAIAFEAKKYIPIPIKDVVLDWSIIEVLNPGQITAGKDRIVKEQKPSTVEIFLAAVSREETQKYLNIMKSAGLTLRALELENAALIRGLIGNDLSPIAIVNIGGRSTSITIVNKGYERISHNYEIGGFEITKSIARSLSISLEKADELKMKFGMKEGDENVINESVASLIDMMAFETRKTLTNYEEAKNLTLSKVLLVGGVANIPYFLEYFKSKLGRDIVAGNPFSRVVYPQELSAVLPSIGNTLSVAIGLAMREI</sequence>
<dbReference type="InterPro" id="IPR005883">
    <property type="entry name" value="PilM"/>
</dbReference>
<reference evidence="1 2" key="1">
    <citation type="journal article" date="2015" name="Nature">
        <title>rRNA introns, odd ribosomes, and small enigmatic genomes across a large radiation of phyla.</title>
        <authorList>
            <person name="Brown C.T."/>
            <person name="Hug L.A."/>
            <person name="Thomas B.C."/>
            <person name="Sharon I."/>
            <person name="Castelle C.J."/>
            <person name="Singh A."/>
            <person name="Wilkins M.J."/>
            <person name="Williams K.H."/>
            <person name="Banfield J.F."/>
        </authorList>
    </citation>
    <scope>NUCLEOTIDE SEQUENCE [LARGE SCALE GENOMIC DNA]</scope>
</reference>
<accession>A0A0G1KG24</accession>
<dbReference type="AlphaFoldDB" id="A0A0G1KG24"/>
<evidence type="ECO:0000313" key="2">
    <source>
        <dbReference type="Proteomes" id="UP000034032"/>
    </source>
</evidence>
<dbReference type="InterPro" id="IPR043129">
    <property type="entry name" value="ATPase_NBD"/>
</dbReference>
<gene>
    <name evidence="1" type="ORF">UW79_C0005G0023</name>
</gene>
<evidence type="ECO:0000313" key="1">
    <source>
        <dbReference type="EMBL" id="KKT82498.1"/>
    </source>
</evidence>
<dbReference type="PANTHER" id="PTHR32432">
    <property type="entry name" value="CELL DIVISION PROTEIN FTSA-RELATED"/>
    <property type="match status" value="1"/>
</dbReference>
<dbReference type="PANTHER" id="PTHR32432:SF3">
    <property type="entry name" value="ETHANOLAMINE UTILIZATION PROTEIN EUTJ"/>
    <property type="match status" value="1"/>
</dbReference>